<gene>
    <name evidence="1" type="ORF">UFOVP541_24</name>
</gene>
<organism evidence="1">
    <name type="scientific">uncultured Caudovirales phage</name>
    <dbReference type="NCBI Taxonomy" id="2100421"/>
    <lineage>
        <taxon>Viruses</taxon>
        <taxon>Duplodnaviria</taxon>
        <taxon>Heunggongvirae</taxon>
        <taxon>Uroviricota</taxon>
        <taxon>Caudoviricetes</taxon>
        <taxon>Peduoviridae</taxon>
        <taxon>Maltschvirus</taxon>
        <taxon>Maltschvirus maltsch</taxon>
    </lineage>
</organism>
<evidence type="ECO:0000313" key="1">
    <source>
        <dbReference type="EMBL" id="CAB4149392.1"/>
    </source>
</evidence>
<dbReference type="InterPro" id="IPR015915">
    <property type="entry name" value="Kelch-typ_b-propeller"/>
</dbReference>
<protein>
    <submittedName>
        <fullName evidence="1">Uncharacterized protein</fullName>
    </submittedName>
</protein>
<dbReference type="EMBL" id="LR796516">
    <property type="protein sequence ID" value="CAB4149392.1"/>
    <property type="molecule type" value="Genomic_DNA"/>
</dbReference>
<name>A0A6J5MSJ1_9CAUD</name>
<dbReference type="SUPFAM" id="SSF110296">
    <property type="entry name" value="Oligoxyloglucan reducing end-specific cellobiohydrolase"/>
    <property type="match status" value="1"/>
</dbReference>
<reference evidence="1" key="1">
    <citation type="submission" date="2020-04" db="EMBL/GenBank/DDBJ databases">
        <authorList>
            <person name="Chiriac C."/>
            <person name="Salcher M."/>
            <person name="Ghai R."/>
            <person name="Kavagutti S V."/>
        </authorList>
    </citation>
    <scope>NUCLEOTIDE SEQUENCE</scope>
</reference>
<dbReference type="Gene3D" id="2.120.10.80">
    <property type="entry name" value="Kelch-type beta propeller"/>
    <property type="match status" value="1"/>
</dbReference>
<proteinExistence type="predicted"/>
<accession>A0A6J5MSJ1</accession>
<sequence>MLIPLGIIASAISSLFLNWSNAAISATITFLGGTYANLTNGKFFAFGGSNVAGTTTAYRYSLDGSTWSSGTMPSALIRGRAASNSSRIVVLRSNLAGTSTAHEYSTDGTTWTAGTYLATAALNNDLIHDGTRFIAASSASSNNISHSTDGITWSQVTANASSLRSIGSDGTRVIVALAATGTTYATTPSFPTSWTTGNFPSSQLWASVLYSNGLWLAFGSNTTSGVNNYATSTNGTTWTSRQLPTNYQFGTTEARGFVKDETFYYLTSNLATNARQIGYSTDGINWTYIIPTNTSNASYINQWAVGPDAVIGLGNSSSTPADRLPLGTR</sequence>